<dbReference type="RefSeq" id="XP_066709801.1">
    <property type="nucleotide sequence ID" value="XM_066864840.1"/>
</dbReference>
<comment type="caution">
    <text evidence="3">The sequence shown here is derived from an EMBL/GenBank/DDBJ whole genome shotgun (WGS) entry which is preliminary data.</text>
</comment>
<dbReference type="Proteomes" id="UP001480595">
    <property type="component" value="Unassembled WGS sequence"/>
</dbReference>
<sequence length="119" mass="13350">MVYSIMVFAGRKAGFKARYEQHMQLVKEICGDAMPLRHTRTYLARAADGDQPLLLMGKPEAMHYDVVAQIFEDEAGWKRFTAALAAEEASARIKADEDGFWGREGTKVVVVGEVNEWAK</sequence>
<dbReference type="SUPFAM" id="SSF54909">
    <property type="entry name" value="Dimeric alpha+beta barrel"/>
    <property type="match status" value="1"/>
</dbReference>
<accession>A0ABR1TB56</accession>
<evidence type="ECO:0000256" key="1">
    <source>
        <dbReference type="ARBA" id="ARBA00005986"/>
    </source>
</evidence>
<evidence type="ECO:0000259" key="2">
    <source>
        <dbReference type="Pfam" id="PF07110"/>
    </source>
</evidence>
<evidence type="ECO:0000313" key="4">
    <source>
        <dbReference type="Proteomes" id="UP001480595"/>
    </source>
</evidence>
<dbReference type="InterPro" id="IPR011008">
    <property type="entry name" value="Dimeric_a/b-barrel"/>
</dbReference>
<organism evidence="3 4">
    <name type="scientific">Apiospora phragmitis</name>
    <dbReference type="NCBI Taxonomy" id="2905665"/>
    <lineage>
        <taxon>Eukaryota</taxon>
        <taxon>Fungi</taxon>
        <taxon>Dikarya</taxon>
        <taxon>Ascomycota</taxon>
        <taxon>Pezizomycotina</taxon>
        <taxon>Sordariomycetes</taxon>
        <taxon>Xylariomycetidae</taxon>
        <taxon>Amphisphaeriales</taxon>
        <taxon>Apiosporaceae</taxon>
        <taxon>Apiospora</taxon>
    </lineage>
</organism>
<proteinExistence type="inferred from homology"/>
<dbReference type="Pfam" id="PF07110">
    <property type="entry name" value="EthD"/>
    <property type="match status" value="1"/>
</dbReference>
<dbReference type="InterPro" id="IPR009799">
    <property type="entry name" value="EthD_dom"/>
</dbReference>
<reference evidence="3 4" key="1">
    <citation type="submission" date="2023-01" db="EMBL/GenBank/DDBJ databases">
        <title>Analysis of 21 Apiospora genomes using comparative genomics revels a genus with tremendous synthesis potential of carbohydrate active enzymes and secondary metabolites.</title>
        <authorList>
            <person name="Sorensen T."/>
        </authorList>
    </citation>
    <scope>NUCLEOTIDE SEQUENCE [LARGE SCALE GENOMIC DNA]</scope>
    <source>
        <strain evidence="3 4">CBS 135458</strain>
    </source>
</reference>
<dbReference type="EMBL" id="JAQQWL010000013">
    <property type="protein sequence ID" value="KAK8042948.1"/>
    <property type="molecule type" value="Genomic_DNA"/>
</dbReference>
<name>A0ABR1TB56_9PEZI</name>
<comment type="similarity">
    <text evidence="1">Belongs to the tpcK family.</text>
</comment>
<protein>
    <recommendedName>
        <fullName evidence="2">EthD domain-containing protein</fullName>
    </recommendedName>
</protein>
<evidence type="ECO:0000313" key="3">
    <source>
        <dbReference type="EMBL" id="KAK8042948.1"/>
    </source>
</evidence>
<dbReference type="GeneID" id="92097903"/>
<keyword evidence="4" id="KW-1185">Reference proteome</keyword>
<gene>
    <name evidence="3" type="ORF">PG994_013431</name>
</gene>
<feature type="domain" description="EthD" evidence="2">
    <location>
        <begin position="14"/>
        <end position="101"/>
    </location>
</feature>
<dbReference type="Gene3D" id="3.30.70.100">
    <property type="match status" value="1"/>
</dbReference>